<dbReference type="GO" id="GO:0016579">
    <property type="term" value="P:protein deubiquitination"/>
    <property type="evidence" value="ECO:0007669"/>
    <property type="project" value="InterPro"/>
</dbReference>
<keyword evidence="4" id="KW-0645">Protease</keyword>
<comment type="catalytic activity">
    <reaction evidence="1">
        <text>Thiol-dependent hydrolysis of ester, thioester, amide, peptide and isopeptide bonds formed by the C-terminal Gly of ubiquitin (a 76-residue protein attached to proteins as an intracellular targeting signal).</text>
        <dbReference type="EC" id="3.4.19.12"/>
    </reaction>
</comment>
<dbReference type="EMBL" id="AYSA01000305">
    <property type="protein sequence ID" value="ESZ93561.1"/>
    <property type="molecule type" value="Genomic_DNA"/>
</dbReference>
<dbReference type="InterPro" id="IPR028889">
    <property type="entry name" value="USP"/>
</dbReference>
<keyword evidence="8" id="KW-0175">Coiled coil</keyword>
<feature type="region of interest" description="Disordered" evidence="9">
    <location>
        <begin position="604"/>
        <end position="766"/>
    </location>
</feature>
<dbReference type="PANTHER" id="PTHR24006:SF722">
    <property type="entry name" value="UBIQUITIN CARBOXYL-TERMINAL HYDROLASE 48"/>
    <property type="match status" value="1"/>
</dbReference>
<dbReference type="InterPro" id="IPR038765">
    <property type="entry name" value="Papain-like_cys_pep_sf"/>
</dbReference>
<dbReference type="InterPro" id="IPR050164">
    <property type="entry name" value="Peptidase_C19"/>
</dbReference>
<evidence type="ECO:0000256" key="4">
    <source>
        <dbReference type="ARBA" id="ARBA00022670"/>
    </source>
</evidence>
<dbReference type="STRING" id="1432307.W9CCH1"/>
<gene>
    <name evidence="11" type="ORF">SBOR_6044</name>
</gene>
<comment type="similarity">
    <text evidence="2">Belongs to the peptidase C19 family.</text>
</comment>
<dbReference type="Gene3D" id="3.90.70.10">
    <property type="entry name" value="Cysteine proteinases"/>
    <property type="match status" value="2"/>
</dbReference>
<evidence type="ECO:0000256" key="9">
    <source>
        <dbReference type="SAM" id="MobiDB-lite"/>
    </source>
</evidence>
<evidence type="ECO:0000259" key="10">
    <source>
        <dbReference type="PROSITE" id="PS50235"/>
    </source>
</evidence>
<proteinExistence type="inferred from homology"/>
<dbReference type="GO" id="GO:0005829">
    <property type="term" value="C:cytosol"/>
    <property type="evidence" value="ECO:0007669"/>
    <property type="project" value="TreeGrafter"/>
</dbReference>
<feature type="compositionally biased region" description="Basic and acidic residues" evidence="9">
    <location>
        <begin position="683"/>
        <end position="695"/>
    </location>
</feature>
<sequence>MNGMGKRFTGKKDKDGGTSHKQDKSKEAKAIEKFTEKKTRSISDIFTSVFRLELNKKLNKSEKEQDEEKEKIEHLRQLLQNEGRNDVNDEQILFCLNSKFAKGDAVKAHSFLVVIQESLSGIVYPYNPLTRMLGAENPTATCWLDSLLCALFSVPTQFQELLSQSYEDPSKQKLIQLIRLWVNLLRKGILIEVAITERILDSLHECGWDDFDRIRHQDPTEAHMKIGDILDWPMLNLKVDFQHGGIESEEDDHKTSQERTVPISIPTDYHGSGRVKLEECIENSLNSFVQISRFIEPSLQEPTPPETSVDHDEKPKPEHVETIEGESTTAPSSPKVEMGGQVYSQNQLVREVTHEQRSLYRSLSRASALWPSKPAPVNNKELAQHLQKQKPMLGFDLKRYGVGGMDGITTMRINTPVDIPKEMSLPHFVDEDGVSDNMPIADRFKLVLRSMICHRGEDIHSGHYTSVVHLNIETDGDWDSARPNDDQQPPNYVEDRWMVHDDIADERVARADIEAALNNDKYGMPVTLWYELVPIFECFAAEELQNFMDNTTPPSYTISSVPSIDVKISRASSGLSNDEEYFDGKFSKSNSAVEISSEIDRKRASLNLPDEDRPGSVAATDGSSVSAEKSDSESAPVTPAEEPASRRVSRTFRRSKAERSRPTSTSNENRNTLGYFKSLVSRTSKESLHRPDTSRESTVPAPAIPGLDGFADSPFNGDATKPAETNGMLFRKGSKKGKKRTQSKGVMEFESKDKESNDPDRVCTIM</sequence>
<dbReference type="OrthoDB" id="6287070at2759"/>
<dbReference type="PANTHER" id="PTHR24006">
    <property type="entry name" value="UBIQUITIN CARBOXYL-TERMINAL HYDROLASE"/>
    <property type="match status" value="1"/>
</dbReference>
<feature type="compositionally biased region" description="Basic and acidic residues" evidence="9">
    <location>
        <begin position="308"/>
        <end position="322"/>
    </location>
</feature>
<feature type="compositionally biased region" description="Basic residues" evidence="9">
    <location>
        <begin position="732"/>
        <end position="742"/>
    </location>
</feature>
<feature type="coiled-coil region" evidence="8">
    <location>
        <begin position="51"/>
        <end position="85"/>
    </location>
</feature>
<keyword evidence="6" id="KW-0378">Hydrolase</keyword>
<keyword evidence="12" id="KW-1185">Reference proteome</keyword>
<dbReference type="Proteomes" id="UP000019487">
    <property type="component" value="Unassembled WGS sequence"/>
</dbReference>
<evidence type="ECO:0000313" key="12">
    <source>
        <dbReference type="Proteomes" id="UP000019487"/>
    </source>
</evidence>
<feature type="compositionally biased region" description="Basic and acidic residues" evidence="9">
    <location>
        <begin position="10"/>
        <end position="33"/>
    </location>
</feature>
<evidence type="ECO:0000256" key="2">
    <source>
        <dbReference type="ARBA" id="ARBA00009085"/>
    </source>
</evidence>
<dbReference type="EC" id="3.4.19.12" evidence="3"/>
<feature type="compositionally biased region" description="Basic and acidic residues" evidence="9">
    <location>
        <begin position="747"/>
        <end position="766"/>
    </location>
</feature>
<dbReference type="GO" id="GO:0004843">
    <property type="term" value="F:cysteine-type deubiquitinase activity"/>
    <property type="evidence" value="ECO:0007669"/>
    <property type="project" value="UniProtKB-EC"/>
</dbReference>
<dbReference type="Pfam" id="PF00443">
    <property type="entry name" value="UCH"/>
    <property type="match status" value="1"/>
</dbReference>
<evidence type="ECO:0000256" key="3">
    <source>
        <dbReference type="ARBA" id="ARBA00012759"/>
    </source>
</evidence>
<feature type="domain" description="USP" evidence="10">
    <location>
        <begin position="133"/>
        <end position="533"/>
    </location>
</feature>
<dbReference type="HOGENOM" id="CLU_009919_1_1_1"/>
<feature type="region of interest" description="Disordered" evidence="9">
    <location>
        <begin position="1"/>
        <end position="33"/>
    </location>
</feature>
<feature type="region of interest" description="Disordered" evidence="9">
    <location>
        <begin position="247"/>
        <end position="267"/>
    </location>
</feature>
<accession>W9CCH1</accession>
<feature type="compositionally biased region" description="Polar residues" evidence="9">
    <location>
        <begin position="662"/>
        <end position="672"/>
    </location>
</feature>
<dbReference type="GO" id="GO:0006508">
    <property type="term" value="P:proteolysis"/>
    <property type="evidence" value="ECO:0007669"/>
    <property type="project" value="UniProtKB-KW"/>
</dbReference>
<protein>
    <recommendedName>
        <fullName evidence="3">ubiquitinyl hydrolase 1</fullName>
        <ecNumber evidence="3">3.4.19.12</ecNumber>
    </recommendedName>
</protein>
<organism evidence="11 12">
    <name type="scientific">Sclerotinia borealis (strain F-4128)</name>
    <dbReference type="NCBI Taxonomy" id="1432307"/>
    <lineage>
        <taxon>Eukaryota</taxon>
        <taxon>Fungi</taxon>
        <taxon>Dikarya</taxon>
        <taxon>Ascomycota</taxon>
        <taxon>Pezizomycotina</taxon>
        <taxon>Leotiomycetes</taxon>
        <taxon>Helotiales</taxon>
        <taxon>Sclerotiniaceae</taxon>
        <taxon>Sclerotinia</taxon>
    </lineage>
</organism>
<reference evidence="11 12" key="1">
    <citation type="journal article" date="2014" name="Genome Announc.">
        <title>Draft genome sequence of Sclerotinia borealis, a psychrophilic plant pathogenic fungus.</title>
        <authorList>
            <person name="Mardanov A.V."/>
            <person name="Beletsky A.V."/>
            <person name="Kadnikov V.V."/>
            <person name="Ignatov A.N."/>
            <person name="Ravin N.V."/>
        </authorList>
    </citation>
    <scope>NUCLEOTIDE SEQUENCE [LARGE SCALE GENOMIC DNA]</scope>
    <source>
        <strain evidence="12">F-4157</strain>
    </source>
</reference>
<dbReference type="GO" id="GO:0005634">
    <property type="term" value="C:nucleus"/>
    <property type="evidence" value="ECO:0007669"/>
    <property type="project" value="UniProtKB-SubCell"/>
</dbReference>
<evidence type="ECO:0000256" key="5">
    <source>
        <dbReference type="ARBA" id="ARBA00022786"/>
    </source>
</evidence>
<dbReference type="AlphaFoldDB" id="W9CCH1"/>
<keyword evidence="7" id="KW-0788">Thiol protease</keyword>
<evidence type="ECO:0000256" key="6">
    <source>
        <dbReference type="ARBA" id="ARBA00022801"/>
    </source>
</evidence>
<dbReference type="PROSITE" id="PS50235">
    <property type="entry name" value="USP_3"/>
    <property type="match status" value="1"/>
</dbReference>
<feature type="region of interest" description="Disordered" evidence="9">
    <location>
        <begin position="297"/>
        <end position="338"/>
    </location>
</feature>
<evidence type="ECO:0000256" key="7">
    <source>
        <dbReference type="ARBA" id="ARBA00022807"/>
    </source>
</evidence>
<comment type="caution">
    <text evidence="11">The sequence shown here is derived from an EMBL/GenBank/DDBJ whole genome shotgun (WGS) entry which is preliminary data.</text>
</comment>
<evidence type="ECO:0000313" key="11">
    <source>
        <dbReference type="EMBL" id="ESZ93561.1"/>
    </source>
</evidence>
<dbReference type="SUPFAM" id="SSF54001">
    <property type="entry name" value="Cysteine proteinases"/>
    <property type="match status" value="1"/>
</dbReference>
<keyword evidence="5" id="KW-0833">Ubl conjugation pathway</keyword>
<evidence type="ECO:0000256" key="8">
    <source>
        <dbReference type="SAM" id="Coils"/>
    </source>
</evidence>
<evidence type="ECO:0000256" key="1">
    <source>
        <dbReference type="ARBA" id="ARBA00000707"/>
    </source>
</evidence>
<dbReference type="InterPro" id="IPR001394">
    <property type="entry name" value="Peptidase_C19_UCH"/>
</dbReference>
<name>W9CCH1_SCLBF</name>